<accession>A0AAX6M8F6</accession>
<dbReference type="EMBL" id="JBANMG010000010">
    <property type="protein sequence ID" value="KAK6948734.1"/>
    <property type="molecule type" value="Genomic_DNA"/>
</dbReference>
<evidence type="ECO:0000313" key="2">
    <source>
        <dbReference type="EMBL" id="KAK6948734.1"/>
    </source>
</evidence>
<proteinExistence type="predicted"/>
<keyword evidence="3" id="KW-1185">Reference proteome</keyword>
<evidence type="ECO:0000256" key="1">
    <source>
        <dbReference type="SAM" id="MobiDB-lite"/>
    </source>
</evidence>
<gene>
    <name evidence="2" type="ORF">Daesc_010504</name>
</gene>
<comment type="caution">
    <text evidence="2">The sequence shown here is derived from an EMBL/GenBank/DDBJ whole genome shotgun (WGS) entry which is preliminary data.</text>
</comment>
<protein>
    <submittedName>
        <fullName evidence="2">Uncharacterized protein</fullName>
    </submittedName>
</protein>
<sequence length="376" mass="41946">MRRISRLRRPSGLPISTPCSPIAPLPSTHDHTTTPEVEQVPKEEAAQLAEEEIYELESPTPTQWQTYVPPPQRSYAERLDDISDATYVPALTADGLETVGGLRNWWDRPEHWLVDFIGFKPLNSVLDPAVLETSVRRAVIEAFALKQAGREDELVKAWPIAGEDELSRLLSVEINVAPDGAVSLTGDVSAVLDSLAQKSEPTMADESVVGSTSVPVPSTEEAQKYKSAWGHGWKAVSLSDPRIKFAVSLALYEFLYLLNLKTNAVLQVTKRVFQLTGQLVHDHQLSSITDIRSLLHAVQKPPKPKTLTEEIQERRQDLVQIPNVSFATKRITRGDREKAVGRFKLIEEELKKRDLPLEGHGFVRKNTEISRFKGGV</sequence>
<feature type="region of interest" description="Disordered" evidence="1">
    <location>
        <begin position="1"/>
        <end position="43"/>
    </location>
</feature>
<feature type="compositionally biased region" description="Basic and acidic residues" evidence="1">
    <location>
        <begin position="28"/>
        <end position="43"/>
    </location>
</feature>
<dbReference type="AlphaFoldDB" id="A0AAX6M8F6"/>
<dbReference type="Proteomes" id="UP001369815">
    <property type="component" value="Unassembled WGS sequence"/>
</dbReference>
<evidence type="ECO:0000313" key="3">
    <source>
        <dbReference type="Proteomes" id="UP001369815"/>
    </source>
</evidence>
<reference evidence="2 3" key="1">
    <citation type="journal article" date="2024" name="Front Chem Biol">
        <title>Unveiling the potential of Daldinia eschscholtzii MFLUCC 19-0629 through bioactivity and bioinformatics studies for enhanced sustainable agriculture production.</title>
        <authorList>
            <person name="Brooks S."/>
            <person name="Weaver J.A."/>
            <person name="Klomchit A."/>
            <person name="Alharthi S.A."/>
            <person name="Onlamun T."/>
            <person name="Nurani R."/>
            <person name="Vong T.K."/>
            <person name="Alberti F."/>
            <person name="Greco C."/>
        </authorList>
    </citation>
    <scope>NUCLEOTIDE SEQUENCE [LARGE SCALE GENOMIC DNA]</scope>
    <source>
        <strain evidence="2">MFLUCC 19-0629</strain>
    </source>
</reference>
<organism evidence="2 3">
    <name type="scientific">Daldinia eschscholtzii</name>
    <dbReference type="NCBI Taxonomy" id="292717"/>
    <lineage>
        <taxon>Eukaryota</taxon>
        <taxon>Fungi</taxon>
        <taxon>Dikarya</taxon>
        <taxon>Ascomycota</taxon>
        <taxon>Pezizomycotina</taxon>
        <taxon>Sordariomycetes</taxon>
        <taxon>Xylariomycetidae</taxon>
        <taxon>Xylariales</taxon>
        <taxon>Hypoxylaceae</taxon>
        <taxon>Daldinia</taxon>
    </lineage>
</organism>
<name>A0AAX6M8F6_9PEZI</name>